<dbReference type="STRING" id="1285928.SAMN04487894_107139"/>
<keyword evidence="2" id="KW-1185">Reference proteome</keyword>
<dbReference type="Proteomes" id="UP000198757">
    <property type="component" value="Unassembled WGS sequence"/>
</dbReference>
<evidence type="ECO:0008006" key="3">
    <source>
        <dbReference type="Google" id="ProtNLM"/>
    </source>
</evidence>
<dbReference type="Gene3D" id="3.20.20.80">
    <property type="entry name" value="Glycosidases"/>
    <property type="match status" value="1"/>
</dbReference>
<dbReference type="AlphaFoldDB" id="A0A1G6T981"/>
<dbReference type="SUPFAM" id="SSF51445">
    <property type="entry name" value="(Trans)glycosidases"/>
    <property type="match status" value="1"/>
</dbReference>
<dbReference type="EMBL" id="FMZO01000007">
    <property type="protein sequence ID" value="SDD25589.1"/>
    <property type="molecule type" value="Genomic_DNA"/>
</dbReference>
<sequence length="453" mass="49839">MKLKWIAYAGASLSVVALWIAIAKGQASPANRIPPVTAVPVRAFLASIGVNSSISKRGESLEKTRDALLYTGISWIRTGYEGEVPVEDLITLHRQTGVRFSYGLLSGGTDIARLLSGGKKIAAAGALLAFEGPNEPNNWGIVYKGEKGGRDESWLPVARLQRDLYAAVKADPVLKEYPVWSLSENGAQTDHTGLQFLEIPKGAPTLLPAGTRFADFANCHNYIVHPGWPGLHDNQTWIAASPGFDSRVDGLAGNYGITWAKQFKGYTAVQLETLPRVTTETGLTMGPGITETQHAALLLNMYLAQFKRGWSYTAVYLLRDRSDEAGNQQFGFYRPDYTPRAAAIYLHNMTTILEDRVAPKNRLRPFAYRIQDSIPTVHDLLLQRSDGTYYLVVWGEKLKGSDAVTIRFNGKQRQLDIYDPAVGTQAVRVVKNTAEVQLVLSDHPLIIAIKSLE</sequence>
<organism evidence="1 2">
    <name type="scientific">Niabella drilacis (strain DSM 25811 / CCM 8410 / CCUG 62505 / LMG 26954 / E90)</name>
    <dbReference type="NCBI Taxonomy" id="1285928"/>
    <lineage>
        <taxon>Bacteria</taxon>
        <taxon>Pseudomonadati</taxon>
        <taxon>Bacteroidota</taxon>
        <taxon>Chitinophagia</taxon>
        <taxon>Chitinophagales</taxon>
        <taxon>Chitinophagaceae</taxon>
        <taxon>Niabella</taxon>
    </lineage>
</organism>
<evidence type="ECO:0000313" key="2">
    <source>
        <dbReference type="Proteomes" id="UP000198757"/>
    </source>
</evidence>
<reference evidence="2" key="1">
    <citation type="submission" date="2016-10" db="EMBL/GenBank/DDBJ databases">
        <authorList>
            <person name="Varghese N."/>
            <person name="Submissions S."/>
        </authorList>
    </citation>
    <scope>NUCLEOTIDE SEQUENCE [LARGE SCALE GENOMIC DNA]</scope>
    <source>
        <strain evidence="2">DSM 25811 / CCM 8410 / LMG 26954 / E90</strain>
    </source>
</reference>
<dbReference type="OrthoDB" id="6949258at2"/>
<protein>
    <recommendedName>
        <fullName evidence="3">Glycosyl hydrolase</fullName>
    </recommendedName>
</protein>
<gene>
    <name evidence="1" type="ORF">SAMN04487894_107139</name>
</gene>
<dbReference type="InterPro" id="IPR017853">
    <property type="entry name" value="GH"/>
</dbReference>
<accession>A0A1G6T981</accession>
<proteinExistence type="predicted"/>
<evidence type="ECO:0000313" key="1">
    <source>
        <dbReference type="EMBL" id="SDD25589.1"/>
    </source>
</evidence>
<name>A0A1G6T981_NIADE</name>